<accession>A0A1Y0IBX0</accession>
<organism evidence="1 2">
    <name type="scientific">Oleiphilus messinensis</name>
    <dbReference type="NCBI Taxonomy" id="141451"/>
    <lineage>
        <taxon>Bacteria</taxon>
        <taxon>Pseudomonadati</taxon>
        <taxon>Pseudomonadota</taxon>
        <taxon>Gammaproteobacteria</taxon>
        <taxon>Oceanospirillales</taxon>
        <taxon>Oleiphilaceae</taxon>
        <taxon>Oleiphilus</taxon>
    </lineage>
</organism>
<dbReference type="AlphaFoldDB" id="A0A1Y0IBX0"/>
<name>A0A1Y0IBX0_9GAMM</name>
<protein>
    <submittedName>
        <fullName evidence="1">Uncharacterized protein</fullName>
    </submittedName>
</protein>
<evidence type="ECO:0000313" key="1">
    <source>
        <dbReference type="EMBL" id="ARU56873.1"/>
    </source>
</evidence>
<dbReference type="EMBL" id="CP021425">
    <property type="protein sequence ID" value="ARU56873.1"/>
    <property type="molecule type" value="Genomic_DNA"/>
</dbReference>
<proteinExistence type="predicted"/>
<gene>
    <name evidence="1" type="ORF">OLMES_2825</name>
</gene>
<reference evidence="1 2" key="1">
    <citation type="submission" date="2017-05" db="EMBL/GenBank/DDBJ databases">
        <title>Genomic insights into alkan degradation activity of Oleiphilus messinensis.</title>
        <authorList>
            <person name="Kozyavkin S.A."/>
            <person name="Slesarev A.I."/>
            <person name="Golyshin P.N."/>
            <person name="Korzhenkov A."/>
            <person name="Golyshina O.N."/>
            <person name="Toshchakov S.V."/>
        </authorList>
    </citation>
    <scope>NUCLEOTIDE SEQUENCE [LARGE SCALE GENOMIC DNA]</scope>
    <source>
        <strain evidence="1 2">ME102</strain>
    </source>
</reference>
<evidence type="ECO:0000313" key="2">
    <source>
        <dbReference type="Proteomes" id="UP000196027"/>
    </source>
</evidence>
<sequence length="78" mass="8098">MGRQLTWSIHEDSRKFIVVVITMGTAISTGTKSIIENTLDTGGIGGIKNTIGVSTVKVTAFTISAITANGGVIMMTAL</sequence>
<dbReference type="Proteomes" id="UP000196027">
    <property type="component" value="Chromosome"/>
</dbReference>
<dbReference type="KEGG" id="ome:OLMES_2825"/>
<keyword evidence="2" id="KW-1185">Reference proteome</keyword>